<accession>A0AAN9IZT5</accession>
<organism evidence="1 2">
    <name type="scientific">Crotalaria pallida</name>
    <name type="common">Smooth rattlebox</name>
    <name type="synonym">Crotalaria striata</name>
    <dbReference type="NCBI Taxonomy" id="3830"/>
    <lineage>
        <taxon>Eukaryota</taxon>
        <taxon>Viridiplantae</taxon>
        <taxon>Streptophyta</taxon>
        <taxon>Embryophyta</taxon>
        <taxon>Tracheophyta</taxon>
        <taxon>Spermatophyta</taxon>
        <taxon>Magnoliopsida</taxon>
        <taxon>eudicotyledons</taxon>
        <taxon>Gunneridae</taxon>
        <taxon>Pentapetalae</taxon>
        <taxon>rosids</taxon>
        <taxon>fabids</taxon>
        <taxon>Fabales</taxon>
        <taxon>Fabaceae</taxon>
        <taxon>Papilionoideae</taxon>
        <taxon>50 kb inversion clade</taxon>
        <taxon>genistoids sensu lato</taxon>
        <taxon>core genistoids</taxon>
        <taxon>Crotalarieae</taxon>
        <taxon>Crotalaria</taxon>
    </lineage>
</organism>
<protein>
    <submittedName>
        <fullName evidence="1">Uncharacterized protein</fullName>
    </submittedName>
</protein>
<name>A0AAN9IZT5_CROPI</name>
<dbReference type="AlphaFoldDB" id="A0AAN9IZT5"/>
<proteinExistence type="predicted"/>
<evidence type="ECO:0000313" key="2">
    <source>
        <dbReference type="Proteomes" id="UP001372338"/>
    </source>
</evidence>
<dbReference type="Proteomes" id="UP001372338">
    <property type="component" value="Unassembled WGS sequence"/>
</dbReference>
<reference evidence="1 2" key="1">
    <citation type="submission" date="2024-01" db="EMBL/GenBank/DDBJ databases">
        <title>The genomes of 5 underutilized Papilionoideae crops provide insights into root nodulation and disease resistanc.</title>
        <authorList>
            <person name="Yuan L."/>
        </authorList>
    </citation>
    <scope>NUCLEOTIDE SEQUENCE [LARGE SCALE GENOMIC DNA]</scope>
    <source>
        <strain evidence="1">ZHUSHIDOU_FW_LH</strain>
        <tissue evidence="1">Leaf</tissue>
    </source>
</reference>
<gene>
    <name evidence="1" type="ORF">RIF29_03306</name>
</gene>
<keyword evidence="2" id="KW-1185">Reference proteome</keyword>
<dbReference type="EMBL" id="JAYWIO010000001">
    <property type="protein sequence ID" value="KAK7289572.1"/>
    <property type="molecule type" value="Genomic_DNA"/>
</dbReference>
<evidence type="ECO:0000313" key="1">
    <source>
        <dbReference type="EMBL" id="KAK7289572.1"/>
    </source>
</evidence>
<dbReference type="PANTHER" id="PTHR47903:SF2">
    <property type="entry name" value="OS07G0636400 PROTEIN"/>
    <property type="match status" value="1"/>
</dbReference>
<dbReference type="PANTHER" id="PTHR47903">
    <property type="entry name" value="OS07G0636400 PROTEIN"/>
    <property type="match status" value="1"/>
</dbReference>
<sequence>MIEKHSLMQIEMLPLDIWFSCNVLEDNKQGSLRLGELVKLKNTIAVGIKDRGNTINKLFEGILQGDKFKVELDGPNSAFTPGHYQDRERNSDILPQDISISGPEHTQNQAMMDNCFA</sequence>
<comment type="caution">
    <text evidence="1">The sequence shown here is derived from an EMBL/GenBank/DDBJ whole genome shotgun (WGS) entry which is preliminary data.</text>
</comment>